<dbReference type="RefSeq" id="WP_369942741.1">
    <property type="nucleotide sequence ID" value="NZ_JBCLUF010000032.1"/>
</dbReference>
<evidence type="ECO:0000313" key="2">
    <source>
        <dbReference type="EMBL" id="MEY8662867.1"/>
    </source>
</evidence>
<reference evidence="2 3" key="1">
    <citation type="submission" date="2024-03" db="EMBL/GenBank/DDBJ databases">
        <title>Mouse gut bacterial collection (mGBC) of GemPharmatech.</title>
        <authorList>
            <person name="He Y."/>
            <person name="Dong L."/>
            <person name="Wu D."/>
            <person name="Gao X."/>
            <person name="Lin Z."/>
        </authorList>
    </citation>
    <scope>NUCLEOTIDE SEQUENCE [LARGE SCALE GENOMIC DNA]</scope>
    <source>
        <strain evidence="2 3">15-30</strain>
    </source>
</reference>
<name>A0ABV4DSZ2_9LACO</name>
<evidence type="ECO:0000313" key="3">
    <source>
        <dbReference type="Proteomes" id="UP001565236"/>
    </source>
</evidence>
<dbReference type="SUPFAM" id="SSF53474">
    <property type="entry name" value="alpha/beta-Hydrolases"/>
    <property type="match status" value="1"/>
</dbReference>
<keyword evidence="2" id="KW-0378">Hydrolase</keyword>
<dbReference type="Pfam" id="PF12146">
    <property type="entry name" value="Hydrolase_4"/>
    <property type="match status" value="1"/>
</dbReference>
<proteinExistence type="predicted"/>
<dbReference type="EMBL" id="JBCLUF010000032">
    <property type="protein sequence ID" value="MEY8662867.1"/>
    <property type="molecule type" value="Genomic_DNA"/>
</dbReference>
<comment type="caution">
    <text evidence="2">The sequence shown here is derived from an EMBL/GenBank/DDBJ whole genome shotgun (WGS) entry which is preliminary data.</text>
</comment>
<dbReference type="InterPro" id="IPR022742">
    <property type="entry name" value="Hydrolase_4"/>
</dbReference>
<evidence type="ECO:0000259" key="1">
    <source>
        <dbReference type="Pfam" id="PF12146"/>
    </source>
</evidence>
<protein>
    <submittedName>
        <fullName evidence="2">Alpha/beta hydrolase</fullName>
    </submittedName>
</protein>
<dbReference type="InterPro" id="IPR029058">
    <property type="entry name" value="AB_hydrolase_fold"/>
</dbReference>
<dbReference type="PANTHER" id="PTHR43358:SF4">
    <property type="entry name" value="ALPHA_BETA HYDROLASE FOLD-1 DOMAIN-CONTAINING PROTEIN"/>
    <property type="match status" value="1"/>
</dbReference>
<gene>
    <name evidence="2" type="ORF">AALT52_08200</name>
</gene>
<accession>A0ABV4DSZ2</accession>
<keyword evidence="3" id="KW-1185">Reference proteome</keyword>
<dbReference type="PANTHER" id="PTHR43358">
    <property type="entry name" value="ALPHA/BETA-HYDROLASE"/>
    <property type="match status" value="1"/>
</dbReference>
<dbReference type="InterPro" id="IPR052920">
    <property type="entry name" value="DNA-binding_regulatory"/>
</dbReference>
<organism evidence="2 3">
    <name type="scientific">Ligilactobacillus faecis</name>
    <dbReference type="NCBI Taxonomy" id="762833"/>
    <lineage>
        <taxon>Bacteria</taxon>
        <taxon>Bacillati</taxon>
        <taxon>Bacillota</taxon>
        <taxon>Bacilli</taxon>
        <taxon>Lactobacillales</taxon>
        <taxon>Lactobacillaceae</taxon>
        <taxon>Ligilactobacillus</taxon>
    </lineage>
</organism>
<dbReference type="Gene3D" id="3.40.50.1820">
    <property type="entry name" value="alpha/beta hydrolase"/>
    <property type="match status" value="1"/>
</dbReference>
<feature type="domain" description="Serine aminopeptidase S33" evidence="1">
    <location>
        <begin position="90"/>
        <end position="191"/>
    </location>
</feature>
<dbReference type="Proteomes" id="UP001565236">
    <property type="component" value="Unassembled WGS sequence"/>
</dbReference>
<sequence length="311" mass="34796">MKKKFNKKKLLLILGALLALIYLGGNAYLVNYAFVRDSATLGASAPKKAKLLTADQKWLKAQKTQTWQERSADGKLELKALYLPAQKQTLKTIVIAHGYRENNLQMASYIRMFHDLGYNVLAPDDRAAGKSEGKYITFGWLDRLDYQKWLTQVIQKNGSDSEIGLFGVSMGGATVMMLSGEKLPSQVKAIVEDCGYSSIKAELGEQLSAQFGLPKEPILTTASWLARPFIGFDFKDGDTTKQLAKNKLPTLFIHGSKDRFVPSEMVYENYQANKSTKELWVVKGAAHGMSYYEDPSAYTKRVGDFMAKYLK</sequence>
<dbReference type="GO" id="GO:0016787">
    <property type="term" value="F:hydrolase activity"/>
    <property type="evidence" value="ECO:0007669"/>
    <property type="project" value="UniProtKB-KW"/>
</dbReference>